<feature type="transmembrane region" description="Helical" evidence="1">
    <location>
        <begin position="69"/>
        <end position="89"/>
    </location>
</feature>
<dbReference type="PANTHER" id="PTHR30273:SF2">
    <property type="entry name" value="PROTEIN FECR"/>
    <property type="match status" value="1"/>
</dbReference>
<evidence type="ECO:0000259" key="2">
    <source>
        <dbReference type="Pfam" id="PF04773"/>
    </source>
</evidence>
<gene>
    <name evidence="3" type="ORF">ACFQHR_06810</name>
</gene>
<accession>A0ABW2DLY0</accession>
<reference evidence="4" key="1">
    <citation type="journal article" date="2019" name="Int. J. Syst. Evol. Microbiol.">
        <title>The Global Catalogue of Microorganisms (GCM) 10K type strain sequencing project: providing services to taxonomists for standard genome sequencing and annotation.</title>
        <authorList>
            <consortium name="The Broad Institute Genomics Platform"/>
            <consortium name="The Broad Institute Genome Sequencing Center for Infectious Disease"/>
            <person name="Wu L."/>
            <person name="Ma J."/>
        </authorList>
    </citation>
    <scope>NUCLEOTIDE SEQUENCE [LARGE SCALE GENOMIC DNA]</scope>
    <source>
        <strain evidence="4">CGMCC 4.7393</strain>
    </source>
</reference>
<organism evidence="3 4">
    <name type="scientific">Rufibacter roseus</name>
    <dbReference type="NCBI Taxonomy" id="1567108"/>
    <lineage>
        <taxon>Bacteria</taxon>
        <taxon>Pseudomonadati</taxon>
        <taxon>Bacteroidota</taxon>
        <taxon>Cytophagia</taxon>
        <taxon>Cytophagales</taxon>
        <taxon>Hymenobacteraceae</taxon>
        <taxon>Rufibacter</taxon>
    </lineage>
</organism>
<protein>
    <submittedName>
        <fullName evidence="3">FecR family protein</fullName>
    </submittedName>
</protein>
<dbReference type="Proteomes" id="UP001596405">
    <property type="component" value="Unassembled WGS sequence"/>
</dbReference>
<dbReference type="Pfam" id="PF04773">
    <property type="entry name" value="FecR"/>
    <property type="match status" value="1"/>
</dbReference>
<keyword evidence="1" id="KW-0472">Membrane</keyword>
<keyword evidence="1" id="KW-1133">Transmembrane helix</keyword>
<name>A0ABW2DLY0_9BACT</name>
<sequence length="312" mass="35398">MDLKQQQELLRKYQAGTATPKEMEWVEKWYNAFDSLGPSSAEKNITPADGEVMHAAILKEVRKGKVLQLWQRVASVAAVFVLMLLGAYYQLYSDNASPAYSYITSEKGQHLKVVLPDSSTLWLNEQTKIKYVLNQFGKANREIWLESGEAYFDVKRNELLPFIVHSGPLQTKVLGTAFNIKRSDSYPEIQVSVTRGKVQVNSAAATLALLNKGKQINYDTLTTEHTLTYINPDYATAWQTPEVNLERVTFHELAQAYYSLYNIRLAAGRKEIEKFKYTLTLDKELSGETALAIIAAIHQLKHRKENGKVVLY</sequence>
<dbReference type="EMBL" id="JBHSYQ010000003">
    <property type="protein sequence ID" value="MFC6997328.1"/>
    <property type="molecule type" value="Genomic_DNA"/>
</dbReference>
<evidence type="ECO:0000313" key="3">
    <source>
        <dbReference type="EMBL" id="MFC6997328.1"/>
    </source>
</evidence>
<keyword evidence="1" id="KW-0812">Transmembrane</keyword>
<keyword evidence="4" id="KW-1185">Reference proteome</keyword>
<dbReference type="InterPro" id="IPR006860">
    <property type="entry name" value="FecR"/>
</dbReference>
<dbReference type="PIRSF" id="PIRSF018266">
    <property type="entry name" value="FecR"/>
    <property type="match status" value="1"/>
</dbReference>
<dbReference type="Gene3D" id="2.60.120.1440">
    <property type="match status" value="1"/>
</dbReference>
<evidence type="ECO:0000313" key="4">
    <source>
        <dbReference type="Proteomes" id="UP001596405"/>
    </source>
</evidence>
<comment type="caution">
    <text evidence="3">The sequence shown here is derived from an EMBL/GenBank/DDBJ whole genome shotgun (WGS) entry which is preliminary data.</text>
</comment>
<feature type="domain" description="FecR protein" evidence="2">
    <location>
        <begin position="103"/>
        <end position="199"/>
    </location>
</feature>
<proteinExistence type="predicted"/>
<dbReference type="RefSeq" id="WP_066615556.1">
    <property type="nucleotide sequence ID" value="NZ_JBHSYQ010000003.1"/>
</dbReference>
<evidence type="ECO:0000256" key="1">
    <source>
        <dbReference type="SAM" id="Phobius"/>
    </source>
</evidence>
<dbReference type="InterPro" id="IPR012373">
    <property type="entry name" value="Ferrdict_sens_TM"/>
</dbReference>
<dbReference type="PANTHER" id="PTHR30273">
    <property type="entry name" value="PERIPLASMIC SIGNAL SENSOR AND SIGMA FACTOR ACTIVATOR FECR-RELATED"/>
    <property type="match status" value="1"/>
</dbReference>